<dbReference type="STRING" id="222984.GCA_000731985_02897"/>
<dbReference type="AlphaFoldDB" id="A0A482XU38"/>
<evidence type="ECO:0000313" key="2">
    <source>
        <dbReference type="EMBL" id="RZH66609.1"/>
    </source>
</evidence>
<name>A0A482XU38_9EURY</name>
<gene>
    <name evidence="2" type="ORF">ELS17_16250</name>
</gene>
<dbReference type="EMBL" id="SHMR01000008">
    <property type="protein sequence ID" value="RZH66609.1"/>
    <property type="molecule type" value="Genomic_DNA"/>
</dbReference>
<dbReference type="Pfam" id="PF11213">
    <property type="entry name" value="DUF3006"/>
    <property type="match status" value="1"/>
</dbReference>
<dbReference type="RefSeq" id="WP_130171527.1">
    <property type="nucleotide sequence ID" value="NZ_SHMR01000008.1"/>
</dbReference>
<sequence length="95" mass="10651">MRKSHLAVLDRLVGGETAVLLLEDEGDVIGERTVAVETLPETGRHEGAVFEVIVAEDALLEATYRADIERERRGSTRERFDRLSERLSDADRGEE</sequence>
<dbReference type="OrthoDB" id="299121at2157"/>
<accession>A0A482XU38</accession>
<comment type="caution">
    <text evidence="2">The sequence shown here is derived from an EMBL/GenBank/DDBJ whole genome shotgun (WGS) entry which is preliminary data.</text>
</comment>
<reference evidence="2 3" key="1">
    <citation type="submission" date="2019-02" db="EMBL/GenBank/DDBJ databases">
        <title>Genome analysis provides insights into bioremediation potentialities and Haloocin production by Natrinema altunense strain 4.1R isolated from Chott Douz in Tunisian desert.</title>
        <authorList>
            <person name="Najjari A."/>
            <person name="Youssef N."/>
            <person name="Ben Dhia O."/>
            <person name="Ferjani R."/>
            <person name="El Hidri D."/>
            <person name="Ouzari H.I."/>
            <person name="Cherif A."/>
        </authorList>
    </citation>
    <scope>NUCLEOTIDE SEQUENCE [LARGE SCALE GENOMIC DNA]</scope>
    <source>
        <strain evidence="2 3">4.1R</strain>
    </source>
</reference>
<proteinExistence type="predicted"/>
<feature type="region of interest" description="Disordered" evidence="1">
    <location>
        <begin position="72"/>
        <end position="95"/>
    </location>
</feature>
<dbReference type="Proteomes" id="UP000292704">
    <property type="component" value="Unassembled WGS sequence"/>
</dbReference>
<dbReference type="InterPro" id="IPR021377">
    <property type="entry name" value="DUF3006"/>
</dbReference>
<protein>
    <submittedName>
        <fullName evidence="2">DUF3006 family protein</fullName>
    </submittedName>
</protein>
<evidence type="ECO:0000256" key="1">
    <source>
        <dbReference type="SAM" id="MobiDB-lite"/>
    </source>
</evidence>
<evidence type="ECO:0000313" key="3">
    <source>
        <dbReference type="Proteomes" id="UP000292704"/>
    </source>
</evidence>
<organism evidence="2 3">
    <name type="scientific">Natrinema altunense</name>
    <dbReference type="NCBI Taxonomy" id="222984"/>
    <lineage>
        <taxon>Archaea</taxon>
        <taxon>Methanobacteriati</taxon>
        <taxon>Methanobacteriota</taxon>
        <taxon>Stenosarchaea group</taxon>
        <taxon>Halobacteria</taxon>
        <taxon>Halobacteriales</taxon>
        <taxon>Natrialbaceae</taxon>
        <taxon>Natrinema</taxon>
    </lineage>
</organism>